<keyword evidence="1" id="KW-0732">Signal</keyword>
<protein>
    <submittedName>
        <fullName evidence="3">Protein involved in C cytochrome biogenesis</fullName>
    </submittedName>
</protein>
<accession>A0A9W6J2Y5</accession>
<comment type="caution">
    <text evidence="3">The sequence shown here is derived from an EMBL/GenBank/DDBJ whole genome shotgun (WGS) entry which is preliminary data.</text>
</comment>
<proteinExistence type="predicted"/>
<gene>
    <name evidence="3" type="ORF">GCM10008179_20570</name>
</gene>
<dbReference type="InterPro" id="IPR028250">
    <property type="entry name" value="DsbDN"/>
</dbReference>
<feature type="domain" description="Thiol:disulfide interchange protein DsbD N-terminal" evidence="2">
    <location>
        <begin position="48"/>
        <end position="154"/>
    </location>
</feature>
<organism evidence="3 4">
    <name type="scientific">Hansschlegelia plantiphila</name>
    <dbReference type="NCBI Taxonomy" id="374655"/>
    <lineage>
        <taxon>Bacteria</taxon>
        <taxon>Pseudomonadati</taxon>
        <taxon>Pseudomonadota</taxon>
        <taxon>Alphaproteobacteria</taxon>
        <taxon>Hyphomicrobiales</taxon>
        <taxon>Methylopilaceae</taxon>
        <taxon>Hansschlegelia</taxon>
    </lineage>
</organism>
<dbReference type="Proteomes" id="UP001143372">
    <property type="component" value="Unassembled WGS sequence"/>
</dbReference>
<evidence type="ECO:0000313" key="4">
    <source>
        <dbReference type="Proteomes" id="UP001143372"/>
    </source>
</evidence>
<evidence type="ECO:0000259" key="2">
    <source>
        <dbReference type="Pfam" id="PF11412"/>
    </source>
</evidence>
<name>A0A9W6J2Y5_9HYPH</name>
<dbReference type="AlphaFoldDB" id="A0A9W6J2Y5"/>
<evidence type="ECO:0000256" key="1">
    <source>
        <dbReference type="SAM" id="SignalP"/>
    </source>
</evidence>
<evidence type="ECO:0000313" key="3">
    <source>
        <dbReference type="EMBL" id="GLK68419.1"/>
    </source>
</evidence>
<feature type="chain" id="PRO_5040988648" evidence="1">
    <location>
        <begin position="24"/>
        <end position="283"/>
    </location>
</feature>
<keyword evidence="4" id="KW-1185">Reference proteome</keyword>
<feature type="signal peptide" evidence="1">
    <location>
        <begin position="1"/>
        <end position="23"/>
    </location>
</feature>
<dbReference type="EMBL" id="BSFI01000008">
    <property type="protein sequence ID" value="GLK68419.1"/>
    <property type="molecule type" value="Genomic_DNA"/>
</dbReference>
<reference evidence="3" key="1">
    <citation type="journal article" date="2014" name="Int. J. Syst. Evol. Microbiol.">
        <title>Complete genome sequence of Corynebacterium casei LMG S-19264T (=DSM 44701T), isolated from a smear-ripened cheese.</title>
        <authorList>
            <consortium name="US DOE Joint Genome Institute (JGI-PGF)"/>
            <person name="Walter F."/>
            <person name="Albersmeier A."/>
            <person name="Kalinowski J."/>
            <person name="Ruckert C."/>
        </authorList>
    </citation>
    <scope>NUCLEOTIDE SEQUENCE</scope>
    <source>
        <strain evidence="3">VKM B-2347</strain>
    </source>
</reference>
<dbReference type="Pfam" id="PF11412">
    <property type="entry name" value="DsbD_N"/>
    <property type="match status" value="1"/>
</dbReference>
<reference evidence="3" key="2">
    <citation type="submission" date="2023-01" db="EMBL/GenBank/DDBJ databases">
        <authorList>
            <person name="Sun Q."/>
            <person name="Evtushenko L."/>
        </authorList>
    </citation>
    <scope>NUCLEOTIDE SEQUENCE</scope>
    <source>
        <strain evidence="3">VKM B-2347</strain>
    </source>
</reference>
<sequence length="283" mass="29138">MRLMFRPTVAVIAVLAFASGARAEPTSPWIGDLGGRLRLVDAGAGPADGERLAAIAIELQPGWKTYWRQPGATGVPPRFDFSGSDNVASVKLAFPTPERAEDEEGVTNVYHRAVTLPVMVRPRAPDQPVTLRLVADYGVCEKICAPVHAETELTLGAGGGSPGPATDDARASLALAPKAAPLGAKGPLAISSVTRAAGETGAAVDVAVAVPDGAKTPDLFAETGDGEYAPSPKLLHAPKDGEATFRIVFDEPDPPASGLRLTLASGRDAVETVVPLDGMAPTP</sequence>